<dbReference type="STRING" id="1548547.BA177_00515"/>
<keyword evidence="6" id="KW-1185">Reference proteome</keyword>
<feature type="chain" id="PRO_5008260012" description="Capsule synthesis protein CapA domain-containing protein" evidence="3">
    <location>
        <begin position="27"/>
        <end position="390"/>
    </location>
</feature>
<dbReference type="SUPFAM" id="SSF56300">
    <property type="entry name" value="Metallo-dependent phosphatases"/>
    <property type="match status" value="1"/>
</dbReference>
<dbReference type="EMBL" id="CP016268">
    <property type="protein sequence ID" value="ANO49899.1"/>
    <property type="molecule type" value="Genomic_DNA"/>
</dbReference>
<feature type="domain" description="Capsule synthesis protein CapA" evidence="4">
    <location>
        <begin position="72"/>
        <end position="313"/>
    </location>
</feature>
<feature type="region of interest" description="Disordered" evidence="2">
    <location>
        <begin position="25"/>
        <end position="64"/>
    </location>
</feature>
<gene>
    <name evidence="5" type="ORF">BA177_00515</name>
</gene>
<comment type="similarity">
    <text evidence="1">Belongs to the CapA family.</text>
</comment>
<protein>
    <recommendedName>
        <fullName evidence="4">Capsule synthesis protein CapA domain-containing protein</fullName>
    </recommendedName>
</protein>
<reference evidence="5 6" key="1">
    <citation type="submission" date="2016-06" db="EMBL/GenBank/DDBJ databases">
        <title>Complete genome sequence of a deep-branching marine Gamma Proteobacterium Woeseia oceani type strain XK5.</title>
        <authorList>
            <person name="Mu D."/>
            <person name="Du Z."/>
        </authorList>
    </citation>
    <scope>NUCLEOTIDE SEQUENCE [LARGE SCALE GENOMIC DNA]</scope>
    <source>
        <strain evidence="5 6">XK5</strain>
    </source>
</reference>
<evidence type="ECO:0000256" key="2">
    <source>
        <dbReference type="SAM" id="MobiDB-lite"/>
    </source>
</evidence>
<sequence>MINSRRIAALLAIGLLLAGCVSGPQATHETAPTQSATDAEATRETAVVEPAAEQSPAATTARRTKPDIRRLSIAMVGDMMLGTDYPENRLPDDDGAAFLSHVAPILSAADIAIGNLEGVLVDGGTPAKDCQNPAACYLFRSPTRYAQHYVDAGFDVLSLANNHARDFGEEGRSATMHTLDQYGILHSGREGDFASLSVHRLSVAVLAFAVTQESNLLHDYEKAAATIAEFAGSHDIVIVSFHGGAEGRDVLHVPFGEEEYYGEPRGDVVRFARLAVDAGADLVFGHGPHVVRAMELYKDRLIAYSLGNFATYYGISVSGLKGVAPILEAELNYQGRFIEGRIHSTVQVRPGGPRLDPTQKALQVIRDLSAADLTDSGLIFTDDGRLLNGQ</sequence>
<accession>A0A193LBX4</accession>
<evidence type="ECO:0000313" key="6">
    <source>
        <dbReference type="Proteomes" id="UP000092695"/>
    </source>
</evidence>
<evidence type="ECO:0000259" key="4">
    <source>
        <dbReference type="SMART" id="SM00854"/>
    </source>
</evidence>
<dbReference type="OrthoDB" id="9810718at2"/>
<dbReference type="InterPro" id="IPR029052">
    <property type="entry name" value="Metallo-depent_PP-like"/>
</dbReference>
<dbReference type="PROSITE" id="PS51257">
    <property type="entry name" value="PROKAR_LIPOPROTEIN"/>
    <property type="match status" value="1"/>
</dbReference>
<dbReference type="KEGG" id="woc:BA177_00515"/>
<dbReference type="AlphaFoldDB" id="A0A193LBX4"/>
<dbReference type="Proteomes" id="UP000092695">
    <property type="component" value="Chromosome"/>
</dbReference>
<dbReference type="RefSeq" id="WP_068611765.1">
    <property type="nucleotide sequence ID" value="NZ_CP016268.1"/>
</dbReference>
<proteinExistence type="inferred from homology"/>
<dbReference type="Pfam" id="PF09587">
    <property type="entry name" value="PGA_cap"/>
    <property type="match status" value="1"/>
</dbReference>
<dbReference type="InterPro" id="IPR019079">
    <property type="entry name" value="Capsule_synth_CapA"/>
</dbReference>
<evidence type="ECO:0000256" key="1">
    <source>
        <dbReference type="ARBA" id="ARBA00005662"/>
    </source>
</evidence>
<evidence type="ECO:0000256" key="3">
    <source>
        <dbReference type="SAM" id="SignalP"/>
    </source>
</evidence>
<dbReference type="SMART" id="SM00854">
    <property type="entry name" value="PGA_cap"/>
    <property type="match status" value="1"/>
</dbReference>
<evidence type="ECO:0000313" key="5">
    <source>
        <dbReference type="EMBL" id="ANO49899.1"/>
    </source>
</evidence>
<feature type="compositionally biased region" description="Polar residues" evidence="2">
    <location>
        <begin position="25"/>
        <end position="37"/>
    </location>
</feature>
<organism evidence="5 6">
    <name type="scientific">Woeseia oceani</name>
    <dbReference type="NCBI Taxonomy" id="1548547"/>
    <lineage>
        <taxon>Bacteria</taxon>
        <taxon>Pseudomonadati</taxon>
        <taxon>Pseudomonadota</taxon>
        <taxon>Gammaproteobacteria</taxon>
        <taxon>Woeseiales</taxon>
        <taxon>Woeseiaceae</taxon>
        <taxon>Woeseia</taxon>
    </lineage>
</organism>
<dbReference type="CDD" id="cd07381">
    <property type="entry name" value="MPP_CapA"/>
    <property type="match status" value="1"/>
</dbReference>
<dbReference type="PANTHER" id="PTHR33393">
    <property type="entry name" value="POLYGLUTAMINE SYNTHESIS ACCESSORY PROTEIN RV0574C-RELATED"/>
    <property type="match status" value="1"/>
</dbReference>
<dbReference type="PANTHER" id="PTHR33393:SF11">
    <property type="entry name" value="POLYGLUTAMINE SYNTHESIS ACCESSORY PROTEIN RV0574C-RELATED"/>
    <property type="match status" value="1"/>
</dbReference>
<keyword evidence="3" id="KW-0732">Signal</keyword>
<dbReference type="InterPro" id="IPR052169">
    <property type="entry name" value="CW_Biosynth-Accessory"/>
</dbReference>
<feature type="signal peptide" evidence="3">
    <location>
        <begin position="1"/>
        <end position="26"/>
    </location>
</feature>
<name>A0A193LBX4_9GAMM</name>